<dbReference type="EMBL" id="CAJNDS010002461">
    <property type="protein sequence ID" value="CAE7485913.1"/>
    <property type="molecule type" value="Genomic_DNA"/>
</dbReference>
<dbReference type="AlphaFoldDB" id="A0A812SM36"/>
<evidence type="ECO:0000259" key="4">
    <source>
        <dbReference type="PROSITE" id="PS51858"/>
    </source>
</evidence>
<feature type="domain" description="PPPDE" evidence="4">
    <location>
        <begin position="1"/>
        <end position="112"/>
    </location>
</feature>
<dbReference type="Proteomes" id="UP000604046">
    <property type="component" value="Unassembled WGS sequence"/>
</dbReference>
<evidence type="ECO:0000256" key="1">
    <source>
        <dbReference type="ARBA" id="ARBA00008140"/>
    </source>
</evidence>
<evidence type="ECO:0000256" key="3">
    <source>
        <dbReference type="ARBA" id="ARBA00022801"/>
    </source>
</evidence>
<proteinExistence type="inferred from homology"/>
<reference evidence="5" key="1">
    <citation type="submission" date="2021-02" db="EMBL/GenBank/DDBJ databases">
        <authorList>
            <person name="Dougan E. K."/>
            <person name="Rhodes N."/>
            <person name="Thang M."/>
            <person name="Chan C."/>
        </authorList>
    </citation>
    <scope>NUCLEOTIDE SEQUENCE</scope>
</reference>
<dbReference type="PROSITE" id="PS51858">
    <property type="entry name" value="PPPDE"/>
    <property type="match status" value="1"/>
</dbReference>
<keyword evidence="3" id="KW-0378">Hydrolase</keyword>
<evidence type="ECO:0000313" key="5">
    <source>
        <dbReference type="EMBL" id="CAE7485913.1"/>
    </source>
</evidence>
<dbReference type="GO" id="GO:0008233">
    <property type="term" value="F:peptidase activity"/>
    <property type="evidence" value="ECO:0007669"/>
    <property type="project" value="UniProtKB-KW"/>
</dbReference>
<comment type="caution">
    <text evidence="5">The sequence shown here is derived from an EMBL/GenBank/DDBJ whole genome shotgun (WGS) entry which is preliminary data.</text>
</comment>
<dbReference type="InterPro" id="IPR042266">
    <property type="entry name" value="PPPDE_sf"/>
</dbReference>
<keyword evidence="2" id="KW-0645">Protease</keyword>
<organism evidence="5 6">
    <name type="scientific">Symbiodinium natans</name>
    <dbReference type="NCBI Taxonomy" id="878477"/>
    <lineage>
        <taxon>Eukaryota</taxon>
        <taxon>Sar</taxon>
        <taxon>Alveolata</taxon>
        <taxon>Dinophyceae</taxon>
        <taxon>Suessiales</taxon>
        <taxon>Symbiodiniaceae</taxon>
        <taxon>Symbiodinium</taxon>
    </lineage>
</organism>
<dbReference type="InterPro" id="IPR008580">
    <property type="entry name" value="PPPDE_dom"/>
</dbReference>
<protein>
    <recommendedName>
        <fullName evidence="4">PPPDE domain-containing protein</fullName>
    </recommendedName>
</protein>
<dbReference type="GO" id="GO:0006508">
    <property type="term" value="P:proteolysis"/>
    <property type="evidence" value="ECO:0007669"/>
    <property type="project" value="UniProtKB-KW"/>
</dbReference>
<dbReference type="Gene3D" id="3.90.1720.30">
    <property type="entry name" value="PPPDE domains"/>
    <property type="match status" value="1"/>
</dbReference>
<dbReference type="SMART" id="SM01179">
    <property type="entry name" value="DUF862"/>
    <property type="match status" value="1"/>
</dbReference>
<dbReference type="Pfam" id="PF05903">
    <property type="entry name" value="Peptidase_C97"/>
    <property type="match status" value="1"/>
</dbReference>
<keyword evidence="6" id="KW-1185">Reference proteome</keyword>
<comment type="similarity">
    <text evidence="1">Belongs to the DeSI family.</text>
</comment>
<accession>A0A812SM36</accession>
<dbReference type="OrthoDB" id="407944at2759"/>
<name>A0A812SM36_9DINO</name>
<gene>
    <name evidence="5" type="ORF">SNAT2548_LOCUS27259</name>
</gene>
<sequence>MVLSQLSHCSCSCQAIWHTALVVEWPEAARQVLNAKQLQDRWASLARRFLGYTSKSRLQINSFLIRLIIDSVRYDECHYDLLTNNCNHFTDKLLFFLLGEHMPRAVLRQHDLVRQGFRGRLLCGLLRSHIQLVQTVEGFLDRVHAWAFAGVPLRDVLWT</sequence>
<evidence type="ECO:0000313" key="6">
    <source>
        <dbReference type="Proteomes" id="UP000604046"/>
    </source>
</evidence>
<evidence type="ECO:0000256" key="2">
    <source>
        <dbReference type="ARBA" id="ARBA00022670"/>
    </source>
</evidence>